<proteinExistence type="predicted"/>
<evidence type="ECO:0000313" key="2">
    <source>
        <dbReference type="EMBL" id="CAH2254540.1"/>
    </source>
</evidence>
<reference evidence="2" key="1">
    <citation type="submission" date="2022-03" db="EMBL/GenBank/DDBJ databases">
        <authorList>
            <person name="Alioto T."/>
            <person name="Alioto T."/>
            <person name="Gomez Garrido J."/>
        </authorList>
    </citation>
    <scope>NUCLEOTIDE SEQUENCE</scope>
</reference>
<gene>
    <name evidence="2" type="ORF">PECUL_23A048109</name>
</gene>
<organism evidence="2 3">
    <name type="scientific">Pelobates cultripes</name>
    <name type="common">Western spadefoot toad</name>
    <dbReference type="NCBI Taxonomy" id="61616"/>
    <lineage>
        <taxon>Eukaryota</taxon>
        <taxon>Metazoa</taxon>
        <taxon>Chordata</taxon>
        <taxon>Craniata</taxon>
        <taxon>Vertebrata</taxon>
        <taxon>Euteleostomi</taxon>
        <taxon>Amphibia</taxon>
        <taxon>Batrachia</taxon>
        <taxon>Anura</taxon>
        <taxon>Pelobatoidea</taxon>
        <taxon>Pelobatidae</taxon>
        <taxon>Pelobates</taxon>
    </lineage>
</organism>
<protein>
    <submittedName>
        <fullName evidence="2">Uncharacterized protein</fullName>
    </submittedName>
</protein>
<sequence>MYNHFYQEIALWGAWRTAEQDGRVNLCSGTWAPQHHHITGTAQIDQRISPADTRCHKPSPRNLPLKRTKTTFGQKGPTAPDTLRPPMQDGDENYSMEYTPQTAETPSPQDGLTRDYFEKAMEAMANKLIHTWQSTADQIKQEVRDLSSRTSRVEQQCQNITSQQSTTKGVLNNLQKQMEAMEAPTLRRRREFQQVTAALQRQGIRFRWGYPTKIILTHQGETKFLSTPEEGLQALTAWGIPTSTEKGTQPTTRQSRRTQEA</sequence>
<evidence type="ECO:0000313" key="3">
    <source>
        <dbReference type="Proteomes" id="UP001295444"/>
    </source>
</evidence>
<name>A0AAD1VVA9_PELCU</name>
<dbReference type="InterPro" id="IPR042566">
    <property type="entry name" value="L1_C"/>
</dbReference>
<dbReference type="Proteomes" id="UP001295444">
    <property type="component" value="Chromosome 02"/>
</dbReference>
<keyword evidence="3" id="KW-1185">Reference proteome</keyword>
<accession>A0AAD1VVA9</accession>
<evidence type="ECO:0000256" key="1">
    <source>
        <dbReference type="SAM" id="MobiDB-lite"/>
    </source>
</evidence>
<dbReference type="AlphaFoldDB" id="A0AAD1VVA9"/>
<dbReference type="EMBL" id="OW240913">
    <property type="protein sequence ID" value="CAH2254540.1"/>
    <property type="molecule type" value="Genomic_DNA"/>
</dbReference>
<feature type="region of interest" description="Disordered" evidence="1">
    <location>
        <begin position="53"/>
        <end position="90"/>
    </location>
</feature>
<feature type="compositionally biased region" description="Basic residues" evidence="1">
    <location>
        <begin position="56"/>
        <end position="69"/>
    </location>
</feature>
<feature type="region of interest" description="Disordered" evidence="1">
    <location>
        <begin position="240"/>
        <end position="261"/>
    </location>
</feature>
<dbReference type="Gene3D" id="3.30.250.20">
    <property type="entry name" value="L1 transposable element, C-terminal domain"/>
    <property type="match status" value="1"/>
</dbReference>